<organism evidence="3 4">
    <name type="scientific">Tateyamaria omphalii</name>
    <dbReference type="NCBI Taxonomy" id="299262"/>
    <lineage>
        <taxon>Bacteria</taxon>
        <taxon>Pseudomonadati</taxon>
        <taxon>Pseudomonadota</taxon>
        <taxon>Alphaproteobacteria</taxon>
        <taxon>Rhodobacterales</taxon>
        <taxon>Roseobacteraceae</taxon>
        <taxon>Tateyamaria</taxon>
    </lineage>
</organism>
<dbReference type="SUPFAM" id="SSF53474">
    <property type="entry name" value="alpha/beta-Hydrolases"/>
    <property type="match status" value="1"/>
</dbReference>
<dbReference type="OrthoDB" id="7650136at2"/>
<dbReference type="Pfam" id="PF12697">
    <property type="entry name" value="Abhydrolase_6"/>
    <property type="match status" value="1"/>
</dbReference>
<dbReference type="InterPro" id="IPR000073">
    <property type="entry name" value="AB_hydrolase_1"/>
</dbReference>
<feature type="chain" id="PRO_5012388130" description="AB hydrolase-1 domain-containing protein" evidence="1">
    <location>
        <begin position="18"/>
        <end position="294"/>
    </location>
</feature>
<evidence type="ECO:0000313" key="4">
    <source>
        <dbReference type="Proteomes" id="UP000186336"/>
    </source>
</evidence>
<sequence length="294" mass="31765">MRWCAALAASLWLGACAVTETAPPSDPLIFDAAAMARADSVVLGIPGALTSIRVLTPIERFTTQDRAVAYFRLPGFDGRPGAESVDLDRAAARIARLVQTHDLKRIDIVGHSTGAVIALEAAKDIRATRPAVDVRVTGISTALPAPQPILAGLRGAAGTVAAAARARSLKPREVWLEYYRRLAYGPDVETAPETAQAADALVAANDERIELPENGLYRRHTRDLRRWTNPDPDALIGATITFYHGAVDPVFPRRPTQRFVDTLPGADITFVDGHGHLILLTYPQVWDRIGATLD</sequence>
<accession>A0A1P8MUP7</accession>
<dbReference type="AlphaFoldDB" id="A0A1P8MUP7"/>
<dbReference type="EMBL" id="CP019312">
    <property type="protein sequence ID" value="APX11816.1"/>
    <property type="molecule type" value="Genomic_DNA"/>
</dbReference>
<dbReference type="STRING" id="299262.BWR18_09070"/>
<evidence type="ECO:0000256" key="1">
    <source>
        <dbReference type="SAM" id="SignalP"/>
    </source>
</evidence>
<gene>
    <name evidence="3" type="ORF">BWR18_09070</name>
</gene>
<dbReference type="KEGG" id="tom:BWR18_09070"/>
<evidence type="ECO:0000313" key="3">
    <source>
        <dbReference type="EMBL" id="APX11816.1"/>
    </source>
</evidence>
<dbReference type="PROSITE" id="PS51257">
    <property type="entry name" value="PROKAR_LIPOPROTEIN"/>
    <property type="match status" value="1"/>
</dbReference>
<dbReference type="InterPro" id="IPR029058">
    <property type="entry name" value="AB_hydrolase_fold"/>
</dbReference>
<name>A0A1P8MUP7_9RHOB</name>
<feature type="signal peptide" evidence="1">
    <location>
        <begin position="1"/>
        <end position="17"/>
    </location>
</feature>
<evidence type="ECO:0000259" key="2">
    <source>
        <dbReference type="Pfam" id="PF12697"/>
    </source>
</evidence>
<reference evidence="3 4" key="1">
    <citation type="submission" date="2017-01" db="EMBL/GenBank/DDBJ databases">
        <title>Complete genome of Tateyamaria omphalii DOK1-4 isolated from seawater in Dokdo.</title>
        <authorList>
            <person name="Kim J.H."/>
            <person name="Chi W.-J."/>
        </authorList>
    </citation>
    <scope>NUCLEOTIDE SEQUENCE [LARGE SCALE GENOMIC DNA]</scope>
    <source>
        <strain evidence="3 4">DOK1-4</strain>
    </source>
</reference>
<protein>
    <recommendedName>
        <fullName evidence="2">AB hydrolase-1 domain-containing protein</fullName>
    </recommendedName>
</protein>
<feature type="domain" description="AB hydrolase-1" evidence="2">
    <location>
        <begin position="69"/>
        <end position="284"/>
    </location>
</feature>
<keyword evidence="4" id="KW-1185">Reference proteome</keyword>
<keyword evidence="1" id="KW-0732">Signal</keyword>
<proteinExistence type="predicted"/>
<dbReference type="Gene3D" id="3.40.50.1820">
    <property type="entry name" value="alpha/beta hydrolase"/>
    <property type="match status" value="1"/>
</dbReference>
<dbReference type="RefSeq" id="WP_076627676.1">
    <property type="nucleotide sequence ID" value="NZ_CP019312.1"/>
</dbReference>
<dbReference type="Proteomes" id="UP000186336">
    <property type="component" value="Chromosome"/>
</dbReference>